<keyword evidence="3" id="KW-0378">Hydrolase</keyword>
<feature type="active site" evidence="6">
    <location>
        <position position="88"/>
    </location>
</feature>
<sequence length="185" mass="20532">MQEGYRDISIFSRLLQERVICVMQPISDPVANEIIAQLLYLQSENGEKPIHMYINSPGGSVTAGLGIYDTMQYITAPISTWCVGQASSMGSLLLTAGTKDMRFSLPNASIMVHQVSGQAMGQATDIEIQAEMILKLKKKLNTIYAKHTGQSETTIRDCMERDRYMSPEEAKDFGLIDNIAEFSKV</sequence>
<dbReference type="GO" id="GO:0009368">
    <property type="term" value="C:endopeptidase Clp complex"/>
    <property type="evidence" value="ECO:0007669"/>
    <property type="project" value="TreeGrafter"/>
</dbReference>
<organism evidence="8 9">
    <name type="scientific">Lottia gigantea</name>
    <name type="common">Giant owl limpet</name>
    <dbReference type="NCBI Taxonomy" id="225164"/>
    <lineage>
        <taxon>Eukaryota</taxon>
        <taxon>Metazoa</taxon>
        <taxon>Spiralia</taxon>
        <taxon>Lophotrochozoa</taxon>
        <taxon>Mollusca</taxon>
        <taxon>Gastropoda</taxon>
        <taxon>Patellogastropoda</taxon>
        <taxon>Lottioidea</taxon>
        <taxon>Lottiidae</taxon>
        <taxon>Lottia</taxon>
    </lineage>
</organism>
<protein>
    <recommendedName>
        <fullName evidence="7">ATP-dependent Clp protease proteolytic subunit</fullName>
    </recommendedName>
</protein>
<dbReference type="Pfam" id="PF00574">
    <property type="entry name" value="CLP_protease"/>
    <property type="match status" value="1"/>
</dbReference>
<evidence type="ECO:0000313" key="9">
    <source>
        <dbReference type="Proteomes" id="UP000030746"/>
    </source>
</evidence>
<evidence type="ECO:0000256" key="3">
    <source>
        <dbReference type="ARBA" id="ARBA00022801"/>
    </source>
</evidence>
<keyword evidence="2" id="KW-0645">Protease</keyword>
<dbReference type="PANTHER" id="PTHR10381:SF11">
    <property type="entry name" value="ATP-DEPENDENT CLP PROTEASE PROTEOLYTIC SUBUNIT, MITOCHONDRIAL"/>
    <property type="match status" value="1"/>
</dbReference>
<evidence type="ECO:0000313" key="8">
    <source>
        <dbReference type="EMBL" id="ESO92617.1"/>
    </source>
</evidence>
<evidence type="ECO:0000256" key="2">
    <source>
        <dbReference type="ARBA" id="ARBA00022670"/>
    </source>
</evidence>
<dbReference type="InterPro" id="IPR029045">
    <property type="entry name" value="ClpP/crotonase-like_dom_sf"/>
</dbReference>
<dbReference type="EMBL" id="KB202050">
    <property type="protein sequence ID" value="ESO92617.1"/>
    <property type="molecule type" value="Genomic_DNA"/>
</dbReference>
<accession>V4A7A1</accession>
<evidence type="ECO:0000256" key="4">
    <source>
        <dbReference type="ARBA" id="ARBA00022825"/>
    </source>
</evidence>
<dbReference type="NCBIfam" id="NF001368">
    <property type="entry name" value="PRK00277.1"/>
    <property type="match status" value="1"/>
</dbReference>
<dbReference type="GeneID" id="20239040"/>
<dbReference type="KEGG" id="lgi:LOTGIDRAFT_162533"/>
<dbReference type="SUPFAM" id="SSF52096">
    <property type="entry name" value="ClpP/crotonase"/>
    <property type="match status" value="1"/>
</dbReference>
<dbReference type="PROSITE" id="PS00381">
    <property type="entry name" value="CLP_PROTEASE_SER"/>
    <property type="match status" value="1"/>
</dbReference>
<dbReference type="HOGENOM" id="CLU_058707_3_1_1"/>
<keyword evidence="4" id="KW-0720">Serine protease</keyword>
<dbReference type="FunFam" id="3.90.226.10:FF:000001">
    <property type="entry name" value="ATP-dependent Clp protease proteolytic subunit"/>
    <property type="match status" value="1"/>
</dbReference>
<reference evidence="8 9" key="1">
    <citation type="journal article" date="2013" name="Nature">
        <title>Insights into bilaterian evolution from three spiralian genomes.</title>
        <authorList>
            <person name="Simakov O."/>
            <person name="Marletaz F."/>
            <person name="Cho S.J."/>
            <person name="Edsinger-Gonzales E."/>
            <person name="Havlak P."/>
            <person name="Hellsten U."/>
            <person name="Kuo D.H."/>
            <person name="Larsson T."/>
            <person name="Lv J."/>
            <person name="Arendt D."/>
            <person name="Savage R."/>
            <person name="Osoegawa K."/>
            <person name="de Jong P."/>
            <person name="Grimwood J."/>
            <person name="Chapman J.A."/>
            <person name="Shapiro H."/>
            <person name="Aerts A."/>
            <person name="Otillar R.P."/>
            <person name="Terry A.Y."/>
            <person name="Boore J.L."/>
            <person name="Grigoriev I.V."/>
            <person name="Lindberg D.R."/>
            <person name="Seaver E.C."/>
            <person name="Weisblat D.A."/>
            <person name="Putnam N.H."/>
            <person name="Rokhsar D.S."/>
        </authorList>
    </citation>
    <scope>NUCLEOTIDE SEQUENCE [LARGE SCALE GENOMIC DNA]</scope>
</reference>
<dbReference type="RefSeq" id="XP_009056758.1">
    <property type="nucleotide sequence ID" value="XM_009058510.1"/>
</dbReference>
<comment type="similarity">
    <text evidence="1 7">Belongs to the peptidase S14 family.</text>
</comment>
<dbReference type="PRINTS" id="PR00127">
    <property type="entry name" value="CLPPROTEASEP"/>
</dbReference>
<dbReference type="HAMAP" id="MF_00444">
    <property type="entry name" value="ClpP"/>
    <property type="match status" value="1"/>
</dbReference>
<name>V4A7A1_LOTGI</name>
<keyword evidence="9" id="KW-1185">Reference proteome</keyword>
<dbReference type="PANTHER" id="PTHR10381">
    <property type="entry name" value="ATP-DEPENDENT CLP PROTEASE PROTEOLYTIC SUBUNIT"/>
    <property type="match status" value="1"/>
</dbReference>
<dbReference type="GO" id="GO:0051117">
    <property type="term" value="F:ATPase binding"/>
    <property type="evidence" value="ECO:0007669"/>
    <property type="project" value="TreeGrafter"/>
</dbReference>
<dbReference type="STRING" id="225164.V4A7A1"/>
<evidence type="ECO:0000256" key="5">
    <source>
        <dbReference type="ARBA" id="ARBA00034021"/>
    </source>
</evidence>
<dbReference type="InterPro" id="IPR023562">
    <property type="entry name" value="ClpP/TepA"/>
</dbReference>
<dbReference type="GO" id="GO:0004252">
    <property type="term" value="F:serine-type endopeptidase activity"/>
    <property type="evidence" value="ECO:0007669"/>
    <property type="project" value="UniProtKB-EC"/>
</dbReference>
<dbReference type="GO" id="GO:0006515">
    <property type="term" value="P:protein quality control for misfolded or incompletely synthesized proteins"/>
    <property type="evidence" value="ECO:0007669"/>
    <property type="project" value="TreeGrafter"/>
</dbReference>
<dbReference type="CTD" id="20239040"/>
<dbReference type="CDD" id="cd07017">
    <property type="entry name" value="S14_ClpP_2"/>
    <property type="match status" value="1"/>
</dbReference>
<dbReference type="Gene3D" id="3.90.226.10">
    <property type="entry name" value="2-enoyl-CoA Hydratase, Chain A, domain 1"/>
    <property type="match status" value="1"/>
</dbReference>
<proteinExistence type="inferred from homology"/>
<dbReference type="Proteomes" id="UP000030746">
    <property type="component" value="Unassembled WGS sequence"/>
</dbReference>
<evidence type="ECO:0000256" key="1">
    <source>
        <dbReference type="ARBA" id="ARBA00007039"/>
    </source>
</evidence>
<dbReference type="GO" id="GO:0004176">
    <property type="term" value="F:ATP-dependent peptidase activity"/>
    <property type="evidence" value="ECO:0007669"/>
    <property type="project" value="InterPro"/>
</dbReference>
<comment type="catalytic activity">
    <reaction evidence="5 6">
        <text>Hydrolysis of proteins to small peptides in the presence of ATP and magnesium. alpha-casein is the usual test substrate. In the absence of ATP, only oligopeptides shorter than five residues are hydrolyzed (such as succinyl-Leu-Tyr-|-NHMec, and Leu-Tyr-Leu-|-Tyr-Trp, in which cleavage of the -Tyr-|-Leu- and -Tyr-|-Trp bonds also occurs).</text>
        <dbReference type="EC" id="3.4.21.92"/>
    </reaction>
</comment>
<dbReference type="OMA" id="IHQPYSE"/>
<dbReference type="AlphaFoldDB" id="V4A7A1"/>
<dbReference type="OrthoDB" id="2017408at2759"/>
<dbReference type="InterPro" id="IPR018215">
    <property type="entry name" value="ClpP_Ser_AS"/>
</dbReference>
<evidence type="ECO:0000256" key="6">
    <source>
        <dbReference type="PROSITE-ProRule" id="PRU10085"/>
    </source>
</evidence>
<gene>
    <name evidence="8" type="ORF">LOTGIDRAFT_162533</name>
</gene>
<dbReference type="InterPro" id="IPR001907">
    <property type="entry name" value="ClpP"/>
</dbReference>
<dbReference type="NCBIfam" id="NF009205">
    <property type="entry name" value="PRK12553.1"/>
    <property type="match status" value="1"/>
</dbReference>
<evidence type="ECO:0000256" key="7">
    <source>
        <dbReference type="RuleBase" id="RU003567"/>
    </source>
</evidence>